<name>A0A562WS38_9BACT</name>
<dbReference type="InterPro" id="IPR038713">
    <property type="entry name" value="Terminase_Gp1_N_sf"/>
</dbReference>
<dbReference type="AlphaFoldDB" id="A0A562WS38"/>
<comment type="caution">
    <text evidence="1">The sequence shown here is derived from an EMBL/GenBank/DDBJ whole genome shotgun (WGS) entry which is preliminary data.</text>
</comment>
<reference evidence="1 2" key="1">
    <citation type="submission" date="2019-07" db="EMBL/GenBank/DDBJ databases">
        <title>Genomic Encyclopedia of Archaeal and Bacterial Type Strains, Phase II (KMG-II): from individual species to whole genera.</title>
        <authorList>
            <person name="Goeker M."/>
        </authorList>
    </citation>
    <scope>NUCLEOTIDE SEQUENCE [LARGE SCALE GENOMIC DNA]</scope>
    <source>
        <strain evidence="1 2">ATCC BAA-1139</strain>
    </source>
</reference>
<dbReference type="RefSeq" id="WP_145016962.1">
    <property type="nucleotide sequence ID" value="NZ_VLLN01000001.1"/>
</dbReference>
<sequence>MKKIDDAVLLAMIDQGTPQKDAAAHFGVTEAAVSKRLRRLRLAAKRPAILDKLTDKEQAFVVEIVSGKTQTDAAAAAFDVTTRDSAKSLGCRLAKKPDIAEAITAVMETEGLGRRHLIRTLKRHVDGPDAQVSIRATTEALKLHDAYPANKSVSLQITAVCPVDLDRYRR</sequence>
<evidence type="ECO:0000313" key="2">
    <source>
        <dbReference type="Proteomes" id="UP000319449"/>
    </source>
</evidence>
<evidence type="ECO:0000313" key="1">
    <source>
        <dbReference type="EMBL" id="TWJ33408.1"/>
    </source>
</evidence>
<proteinExistence type="predicted"/>
<dbReference type="Gene3D" id="1.10.10.1400">
    <property type="entry name" value="Terminase, small subunit, N-terminal DNA-binding domain, HTH motif"/>
    <property type="match status" value="1"/>
</dbReference>
<organism evidence="1 2">
    <name type="scientific">Geobacter argillaceus</name>
    <dbReference type="NCBI Taxonomy" id="345631"/>
    <lineage>
        <taxon>Bacteria</taxon>
        <taxon>Pseudomonadati</taxon>
        <taxon>Thermodesulfobacteriota</taxon>
        <taxon>Desulfuromonadia</taxon>
        <taxon>Geobacterales</taxon>
        <taxon>Geobacteraceae</taxon>
        <taxon>Geobacter</taxon>
    </lineage>
</organism>
<accession>A0A562WS38</accession>
<protein>
    <submittedName>
        <fullName evidence="1">Terminase small subunit</fullName>
    </submittedName>
</protein>
<keyword evidence="2" id="KW-1185">Reference proteome</keyword>
<gene>
    <name evidence="1" type="ORF">JN12_00081</name>
</gene>
<dbReference type="Proteomes" id="UP000319449">
    <property type="component" value="Unassembled WGS sequence"/>
</dbReference>
<dbReference type="EMBL" id="VLLN01000001">
    <property type="protein sequence ID" value="TWJ33408.1"/>
    <property type="molecule type" value="Genomic_DNA"/>
</dbReference>